<evidence type="ECO:0000313" key="3">
    <source>
        <dbReference type="EMBL" id="MBK3517286.1"/>
    </source>
</evidence>
<protein>
    <submittedName>
        <fullName evidence="3">TlpA family protein disulfide reductase</fullName>
    </submittedName>
</protein>
<dbReference type="RefSeq" id="WP_200464514.1">
    <property type="nucleotide sequence ID" value="NZ_JAENRR010000014.1"/>
</dbReference>
<reference evidence="3 4" key="1">
    <citation type="submission" date="2021-01" db="EMBL/GenBank/DDBJ databases">
        <title>Carboxyliciviraga sp.nov., isolated from coastal sediments.</title>
        <authorList>
            <person name="Lu D."/>
            <person name="Zhang T."/>
        </authorList>
    </citation>
    <scope>NUCLEOTIDE SEQUENCE [LARGE SCALE GENOMIC DNA]</scope>
    <source>
        <strain evidence="3 4">N1Y132</strain>
    </source>
</reference>
<evidence type="ECO:0000259" key="2">
    <source>
        <dbReference type="PROSITE" id="PS51352"/>
    </source>
</evidence>
<evidence type="ECO:0000256" key="1">
    <source>
        <dbReference type="SAM" id="SignalP"/>
    </source>
</evidence>
<dbReference type="PROSITE" id="PS51352">
    <property type="entry name" value="THIOREDOXIN_2"/>
    <property type="match status" value="1"/>
</dbReference>
<dbReference type="InterPro" id="IPR013766">
    <property type="entry name" value="Thioredoxin_domain"/>
</dbReference>
<dbReference type="CDD" id="cd02966">
    <property type="entry name" value="TlpA_like_family"/>
    <property type="match status" value="1"/>
</dbReference>
<gene>
    <name evidence="3" type="ORF">JIV24_08040</name>
</gene>
<accession>A0ABS1HI31</accession>
<dbReference type="EMBL" id="JAENRR010000014">
    <property type="protein sequence ID" value="MBK3517286.1"/>
    <property type="molecule type" value="Genomic_DNA"/>
</dbReference>
<organism evidence="3 4">
    <name type="scientific">Carboxylicivirga marina</name>
    <dbReference type="NCBI Taxonomy" id="2800988"/>
    <lineage>
        <taxon>Bacteria</taxon>
        <taxon>Pseudomonadati</taxon>
        <taxon>Bacteroidota</taxon>
        <taxon>Bacteroidia</taxon>
        <taxon>Marinilabiliales</taxon>
        <taxon>Marinilabiliaceae</taxon>
        <taxon>Carboxylicivirga</taxon>
    </lineage>
</organism>
<dbReference type="PANTHER" id="PTHR42852">
    <property type="entry name" value="THIOL:DISULFIDE INTERCHANGE PROTEIN DSBE"/>
    <property type="match status" value="1"/>
</dbReference>
<feature type="signal peptide" evidence="1">
    <location>
        <begin position="1"/>
        <end position="19"/>
    </location>
</feature>
<dbReference type="SUPFAM" id="SSF52833">
    <property type="entry name" value="Thioredoxin-like"/>
    <property type="match status" value="1"/>
</dbReference>
<sequence length="485" mass="56112">MRLSLLALLFICHTGFLFAQQMQWVTVKGQAPDYAGYTLVMEKVMNPITLETTGLMAIDVDKNGAYEQSVEISGITYASIDMGKYRGYIYLEPGQTYNLALPPFQPRSDADRFNPYFIPEEIELGIINKEAQGLNQSITNFDIDLNKAYNTNAVNIFSRGNVTKAQEIIAELDSAYNIEHPYFEQYKQYAYGELLTLAYKRNKRKAMYFAMNSDSLDMFMPSFQQSFNTLFKSFFTSYFTSSKGDDLRDAYTKAASFDSLRTVFKKDTLFAQTELAEVILLKGLYDAFYSGRYDQERIIDLYAQAQEQGSTLVIKDIAKSLYKRVTWLRTGTAAPQFTLYRLDGKERSLSDYHGKFVYLNFMHTSNHTCKQELQLLNVLSKQLRRELTFVTVIMDEDPTAAQKLIKDNKYKWDFLHYAAMPKVALDYRIKALPVYFVIDPTQKLLVSPSPSPGENFLPIFQEEQRKFNYEQLRKKKPKQKSIYDF</sequence>
<evidence type="ECO:0000313" key="4">
    <source>
        <dbReference type="Proteomes" id="UP000605676"/>
    </source>
</evidence>
<name>A0ABS1HI31_9BACT</name>
<dbReference type="Pfam" id="PF00578">
    <property type="entry name" value="AhpC-TSA"/>
    <property type="match status" value="1"/>
</dbReference>
<dbReference type="InterPro" id="IPR050553">
    <property type="entry name" value="Thioredoxin_ResA/DsbE_sf"/>
</dbReference>
<comment type="caution">
    <text evidence="3">The sequence shown here is derived from an EMBL/GenBank/DDBJ whole genome shotgun (WGS) entry which is preliminary data.</text>
</comment>
<dbReference type="PANTHER" id="PTHR42852:SF17">
    <property type="entry name" value="THIOREDOXIN-LIKE PROTEIN HI_1115"/>
    <property type="match status" value="1"/>
</dbReference>
<dbReference type="Gene3D" id="3.40.30.10">
    <property type="entry name" value="Glutaredoxin"/>
    <property type="match status" value="1"/>
</dbReference>
<feature type="domain" description="Thioredoxin" evidence="2">
    <location>
        <begin position="328"/>
        <end position="465"/>
    </location>
</feature>
<feature type="chain" id="PRO_5045204706" evidence="1">
    <location>
        <begin position="20"/>
        <end position="485"/>
    </location>
</feature>
<dbReference type="InterPro" id="IPR036249">
    <property type="entry name" value="Thioredoxin-like_sf"/>
</dbReference>
<proteinExistence type="predicted"/>
<keyword evidence="1" id="KW-0732">Signal</keyword>
<dbReference type="InterPro" id="IPR000866">
    <property type="entry name" value="AhpC/TSA"/>
</dbReference>
<dbReference type="Proteomes" id="UP000605676">
    <property type="component" value="Unassembled WGS sequence"/>
</dbReference>
<keyword evidence="4" id="KW-1185">Reference proteome</keyword>